<sequence>MRIPAKVRSVTVDASPPENRLDRRKTRTRAALVKAAQTLIAAGQTNVPVLEITQAADVGMGSFYNHFQSKEDLFQAAVDEALDAHGAMLDALTAPLTDPAEVFAEAFRLTGRLHRLVPELSLVLIKSGTALVSSDRGLAPRALRDIEAGIEAGRFTIRDPQLALVAAAGAILCLGQFLHDNPDRDDAAASDQLAEDLLRMFGIPADEAHEICSRPLPDANPK</sequence>
<evidence type="ECO:0000259" key="6">
    <source>
        <dbReference type="PROSITE" id="PS50977"/>
    </source>
</evidence>
<reference evidence="7 8" key="2">
    <citation type="submission" date="2020-06" db="EMBL/GenBank/DDBJ databases">
        <title>Antribacter stalactiti gen. nov., sp. nov., a new member of the family Nacardiaceae isolated from a cave.</title>
        <authorList>
            <person name="Kim I.S."/>
        </authorList>
    </citation>
    <scope>NUCLEOTIDE SEQUENCE [LARGE SCALE GENOMIC DNA]</scope>
    <source>
        <strain evidence="7 8">YC2-7</strain>
    </source>
</reference>
<dbReference type="Gene3D" id="1.10.357.10">
    <property type="entry name" value="Tetracycline Repressor, domain 2"/>
    <property type="match status" value="1"/>
</dbReference>
<feature type="region of interest" description="Disordered" evidence="5">
    <location>
        <begin position="1"/>
        <end position="24"/>
    </location>
</feature>
<feature type="domain" description="HTH tetR-type" evidence="6">
    <location>
        <begin position="25"/>
        <end position="85"/>
    </location>
</feature>
<dbReference type="InterPro" id="IPR050109">
    <property type="entry name" value="HTH-type_TetR-like_transc_reg"/>
</dbReference>
<accession>A0A848KMQ3</accession>
<name>A0A848KMQ3_9NOCA</name>
<comment type="caution">
    <text evidence="7">The sequence shown here is derived from an EMBL/GenBank/DDBJ whole genome shotgun (WGS) entry which is preliminary data.</text>
</comment>
<dbReference type="Proteomes" id="UP000535543">
    <property type="component" value="Unassembled WGS sequence"/>
</dbReference>
<evidence type="ECO:0000256" key="1">
    <source>
        <dbReference type="ARBA" id="ARBA00023015"/>
    </source>
</evidence>
<evidence type="ECO:0000256" key="4">
    <source>
        <dbReference type="PROSITE-ProRule" id="PRU00335"/>
    </source>
</evidence>
<dbReference type="AlphaFoldDB" id="A0A848KMQ3"/>
<dbReference type="Pfam" id="PF00440">
    <property type="entry name" value="TetR_N"/>
    <property type="match status" value="1"/>
</dbReference>
<evidence type="ECO:0000313" key="8">
    <source>
        <dbReference type="Proteomes" id="UP000535543"/>
    </source>
</evidence>
<dbReference type="RefSeq" id="WP_169594184.1">
    <property type="nucleotide sequence ID" value="NZ_VCQU01000015.1"/>
</dbReference>
<dbReference type="InterPro" id="IPR001647">
    <property type="entry name" value="HTH_TetR"/>
</dbReference>
<evidence type="ECO:0000313" key="7">
    <source>
        <dbReference type="EMBL" id="NMN99156.1"/>
    </source>
</evidence>
<reference evidence="7 8" key="1">
    <citation type="submission" date="2019-05" db="EMBL/GenBank/DDBJ databases">
        <authorList>
            <person name="Lee S.D."/>
        </authorList>
    </citation>
    <scope>NUCLEOTIDE SEQUENCE [LARGE SCALE GENOMIC DNA]</scope>
    <source>
        <strain evidence="7 8">YC2-7</strain>
    </source>
</reference>
<dbReference type="InterPro" id="IPR009057">
    <property type="entry name" value="Homeodomain-like_sf"/>
</dbReference>
<dbReference type="Pfam" id="PF21306">
    <property type="entry name" value="TetR_C_40"/>
    <property type="match status" value="1"/>
</dbReference>
<keyword evidence="3" id="KW-0804">Transcription</keyword>
<keyword evidence="2 4" id="KW-0238">DNA-binding</keyword>
<dbReference type="GO" id="GO:0003700">
    <property type="term" value="F:DNA-binding transcription factor activity"/>
    <property type="evidence" value="ECO:0007669"/>
    <property type="project" value="TreeGrafter"/>
</dbReference>
<protein>
    <submittedName>
        <fullName evidence="7">TetR/AcrR family transcriptional regulator</fullName>
    </submittedName>
</protein>
<dbReference type="EMBL" id="VCQU01000015">
    <property type="protein sequence ID" value="NMN99156.1"/>
    <property type="molecule type" value="Genomic_DNA"/>
</dbReference>
<feature type="DNA-binding region" description="H-T-H motif" evidence="4">
    <location>
        <begin position="48"/>
        <end position="67"/>
    </location>
</feature>
<evidence type="ECO:0000256" key="5">
    <source>
        <dbReference type="SAM" id="MobiDB-lite"/>
    </source>
</evidence>
<dbReference type="SUPFAM" id="SSF46689">
    <property type="entry name" value="Homeodomain-like"/>
    <property type="match status" value="1"/>
</dbReference>
<dbReference type="GO" id="GO:0000976">
    <property type="term" value="F:transcription cis-regulatory region binding"/>
    <property type="evidence" value="ECO:0007669"/>
    <property type="project" value="TreeGrafter"/>
</dbReference>
<proteinExistence type="predicted"/>
<evidence type="ECO:0000256" key="3">
    <source>
        <dbReference type="ARBA" id="ARBA00023163"/>
    </source>
</evidence>
<evidence type="ECO:0000256" key="2">
    <source>
        <dbReference type="ARBA" id="ARBA00023125"/>
    </source>
</evidence>
<gene>
    <name evidence="7" type="ORF">FGL95_29455</name>
</gene>
<dbReference type="PANTHER" id="PTHR30055:SF234">
    <property type="entry name" value="HTH-TYPE TRANSCRIPTIONAL REGULATOR BETI"/>
    <property type="match status" value="1"/>
</dbReference>
<dbReference type="InterPro" id="IPR049513">
    <property type="entry name" value="TetR_C_40"/>
</dbReference>
<dbReference type="PANTHER" id="PTHR30055">
    <property type="entry name" value="HTH-TYPE TRANSCRIPTIONAL REGULATOR RUTR"/>
    <property type="match status" value="1"/>
</dbReference>
<organism evidence="7 8">
    <name type="scientific">Antrihabitans stalactiti</name>
    <dbReference type="NCBI Taxonomy" id="2584121"/>
    <lineage>
        <taxon>Bacteria</taxon>
        <taxon>Bacillati</taxon>
        <taxon>Actinomycetota</taxon>
        <taxon>Actinomycetes</taxon>
        <taxon>Mycobacteriales</taxon>
        <taxon>Nocardiaceae</taxon>
        <taxon>Antrihabitans</taxon>
    </lineage>
</organism>
<keyword evidence="1" id="KW-0805">Transcription regulation</keyword>
<keyword evidence="8" id="KW-1185">Reference proteome</keyword>
<dbReference type="PROSITE" id="PS50977">
    <property type="entry name" value="HTH_TETR_2"/>
    <property type="match status" value="1"/>
</dbReference>